<keyword evidence="6" id="KW-1185">Reference proteome</keyword>
<evidence type="ECO:0000313" key="5">
    <source>
        <dbReference type="EMBL" id="GJM94984.1"/>
    </source>
</evidence>
<feature type="domain" description="Protein kinase" evidence="4">
    <location>
        <begin position="28"/>
        <end position="303"/>
    </location>
</feature>
<dbReference type="GO" id="GO:0004672">
    <property type="term" value="F:protein kinase activity"/>
    <property type="evidence" value="ECO:0007669"/>
    <property type="project" value="InterPro"/>
</dbReference>
<reference evidence="5" key="1">
    <citation type="journal article" date="2018" name="DNA Res.">
        <title>Multiple hybrid de novo genome assembly of finger millet, an orphan allotetraploid crop.</title>
        <authorList>
            <person name="Hatakeyama M."/>
            <person name="Aluri S."/>
            <person name="Balachadran M.T."/>
            <person name="Sivarajan S.R."/>
            <person name="Patrignani A."/>
            <person name="Gruter S."/>
            <person name="Poveda L."/>
            <person name="Shimizu-Inatsugi R."/>
            <person name="Baeten J."/>
            <person name="Francoijs K.J."/>
            <person name="Nataraja K.N."/>
            <person name="Reddy Y.A.N."/>
            <person name="Phadnis S."/>
            <person name="Ravikumar R.L."/>
            <person name="Schlapbach R."/>
            <person name="Sreeman S.M."/>
            <person name="Shimizu K.K."/>
        </authorList>
    </citation>
    <scope>NUCLEOTIDE SEQUENCE</scope>
</reference>
<sequence length="333" mass="36114">MSGGDEDDDSTVPTVPPLPREGVYIFTKSEVTQATKGYDKKLLLGTDKKLLLDRLPSGQRVAIKRIYRSNKVSKVNALAKLRHRNLAALLGYCRLSADDNHHALVYEYMPGGSLHHAPALPMLTWRRCLEEVAVDVARGLAYLHARRQTHQRPALGHRHRAKLSDFGVSHVIGASSYGEGTHVSTEVCGYVDPESFSAGHVSEAADVYSFGVVLLELAMADPRLGPPEERDGPSSRDAACDPTTKSTSARRSTRCSPCSRQRSLTTTHVSSTCLRLITETTNRRYRFPATMMTPGSSEDDGTFAASSSAGNSLDPASLQSTSSSSTVNTEVLP</sequence>
<name>A0AAV5CA48_ELECO</name>
<reference evidence="5" key="2">
    <citation type="submission" date="2021-12" db="EMBL/GenBank/DDBJ databases">
        <title>Resequencing data analysis of finger millet.</title>
        <authorList>
            <person name="Hatakeyama M."/>
            <person name="Aluri S."/>
            <person name="Balachadran M.T."/>
            <person name="Sivarajan S.R."/>
            <person name="Poveda L."/>
            <person name="Shimizu-Inatsugi R."/>
            <person name="Schlapbach R."/>
            <person name="Sreeman S.M."/>
            <person name="Shimizu K.K."/>
        </authorList>
    </citation>
    <scope>NUCLEOTIDE SEQUENCE</scope>
</reference>
<feature type="compositionally biased region" description="Low complexity" evidence="3">
    <location>
        <begin position="243"/>
        <end position="261"/>
    </location>
</feature>
<dbReference type="InterPro" id="IPR001245">
    <property type="entry name" value="Ser-Thr/Tyr_kinase_cat_dom"/>
</dbReference>
<dbReference type="Pfam" id="PF07714">
    <property type="entry name" value="PK_Tyr_Ser-Thr"/>
    <property type="match status" value="1"/>
</dbReference>
<dbReference type="EMBL" id="BQKI01000005">
    <property type="protein sequence ID" value="GJM94984.1"/>
    <property type="molecule type" value="Genomic_DNA"/>
</dbReference>
<organism evidence="5 6">
    <name type="scientific">Eleusine coracana subsp. coracana</name>
    <dbReference type="NCBI Taxonomy" id="191504"/>
    <lineage>
        <taxon>Eukaryota</taxon>
        <taxon>Viridiplantae</taxon>
        <taxon>Streptophyta</taxon>
        <taxon>Embryophyta</taxon>
        <taxon>Tracheophyta</taxon>
        <taxon>Spermatophyta</taxon>
        <taxon>Magnoliopsida</taxon>
        <taxon>Liliopsida</taxon>
        <taxon>Poales</taxon>
        <taxon>Poaceae</taxon>
        <taxon>PACMAD clade</taxon>
        <taxon>Chloridoideae</taxon>
        <taxon>Cynodonteae</taxon>
        <taxon>Eleusininae</taxon>
        <taxon>Eleusine</taxon>
    </lineage>
</organism>
<dbReference type="GO" id="GO:0005524">
    <property type="term" value="F:ATP binding"/>
    <property type="evidence" value="ECO:0007669"/>
    <property type="project" value="UniProtKB-KW"/>
</dbReference>
<evidence type="ECO:0000256" key="3">
    <source>
        <dbReference type="SAM" id="MobiDB-lite"/>
    </source>
</evidence>
<evidence type="ECO:0000256" key="2">
    <source>
        <dbReference type="ARBA" id="ARBA00022840"/>
    </source>
</evidence>
<keyword evidence="1" id="KW-0547">Nucleotide-binding</keyword>
<feature type="region of interest" description="Disordered" evidence="3">
    <location>
        <begin position="223"/>
        <end position="261"/>
    </location>
</feature>
<accession>A0AAV5CA48</accession>
<dbReference type="Gene3D" id="1.10.510.10">
    <property type="entry name" value="Transferase(Phosphotransferase) domain 1"/>
    <property type="match status" value="1"/>
</dbReference>
<dbReference type="PANTHER" id="PTHR47989:SF47">
    <property type="entry name" value="SERINE_THREONINE-PROTEIN KINASE PBL28-RELATED"/>
    <property type="match status" value="1"/>
</dbReference>
<dbReference type="InterPro" id="IPR011009">
    <property type="entry name" value="Kinase-like_dom_sf"/>
</dbReference>
<proteinExistence type="predicted"/>
<dbReference type="Proteomes" id="UP001054889">
    <property type="component" value="Unassembled WGS sequence"/>
</dbReference>
<dbReference type="PANTHER" id="PTHR47989">
    <property type="entry name" value="OS01G0750732 PROTEIN"/>
    <property type="match status" value="1"/>
</dbReference>
<comment type="caution">
    <text evidence="5">The sequence shown here is derived from an EMBL/GenBank/DDBJ whole genome shotgun (WGS) entry which is preliminary data.</text>
</comment>
<feature type="region of interest" description="Disordered" evidence="3">
    <location>
        <begin position="285"/>
        <end position="333"/>
    </location>
</feature>
<evidence type="ECO:0000313" key="6">
    <source>
        <dbReference type="Proteomes" id="UP001054889"/>
    </source>
</evidence>
<dbReference type="PROSITE" id="PS50011">
    <property type="entry name" value="PROTEIN_KINASE_DOM"/>
    <property type="match status" value="1"/>
</dbReference>
<dbReference type="SUPFAM" id="SSF56112">
    <property type="entry name" value="Protein kinase-like (PK-like)"/>
    <property type="match status" value="1"/>
</dbReference>
<dbReference type="InterPro" id="IPR000719">
    <property type="entry name" value="Prot_kinase_dom"/>
</dbReference>
<dbReference type="AlphaFoldDB" id="A0AAV5CA48"/>
<keyword evidence="2" id="KW-0067">ATP-binding</keyword>
<protein>
    <recommendedName>
        <fullName evidence="4">Protein kinase domain-containing protein</fullName>
    </recommendedName>
</protein>
<evidence type="ECO:0000256" key="1">
    <source>
        <dbReference type="ARBA" id="ARBA00022741"/>
    </source>
</evidence>
<gene>
    <name evidence="5" type="primary">ga11672</name>
    <name evidence="5" type="ORF">PR202_ga11672</name>
</gene>
<evidence type="ECO:0000259" key="4">
    <source>
        <dbReference type="PROSITE" id="PS50011"/>
    </source>
</evidence>